<dbReference type="Proteomes" id="UP000046393">
    <property type="component" value="Unplaced"/>
</dbReference>
<dbReference type="STRING" id="451379.A0A0N5AKH9"/>
<dbReference type="AlphaFoldDB" id="A0A0N5AKH9"/>
<feature type="coiled-coil region" evidence="4">
    <location>
        <begin position="370"/>
        <end position="419"/>
    </location>
</feature>
<evidence type="ECO:0000256" key="1">
    <source>
        <dbReference type="ARBA" id="ARBA00007219"/>
    </source>
</evidence>
<name>A0A0N5AKH9_9BILA</name>
<dbReference type="InterPro" id="IPR048747">
    <property type="entry name" value="CCDC93_N"/>
</dbReference>
<sequence length="583" mass="68708">MEFLNAKNFYLRAILSVFATGLNVQALTAQKATSKRVEFREDEERAIKLQDSIDLLLAAGYFRARIKAIPPFDRIIGGMVWCLTLCNRTVDIDLIYSESSSIKQKIALTEKVVEVLTRLKCPYTIEPHQIQGLDFVNIYPVIQWLVKKALETKELQENSLKNHALFYFQNCCQLQQEKKNRDETVKLNEGFAKIKSLIYPYRIYRRPKGFACDKLHEDTKKSPIQQFPKELELGTSKQNVSTHALGKLIDIISLHETAEDVEKVLKMQLKETKDSDKKVSDAKDQLQALKLEEGTLDQTLFAIKRSNAQLSKEIEQYRKQTAIFYGKNKELDEKYLKFLELRNVFVSEVEKCKKLLEAYDEIKSREARFKNDCKQELRKMDEELQNIEMELNKIEEVTVEQQTQEYKEVKDELSLIRNKDAVLTREIINVQRQIDLVPSQIEISQYQRRIIELYNQMAVRNRVIKQLYNYYNSLSTIILYKQKELDLMNSIDEIQEQAMKESYKQSFLENLLKFERNVEILYDKINMQEKEKELVKEKIRDDYQGFLEKERRYHKLADDFQEECQKNEAYSIKLEASSVITDS</sequence>
<dbReference type="InterPro" id="IPR019159">
    <property type="entry name" value="CCDC93_CC"/>
</dbReference>
<dbReference type="GO" id="GO:0006893">
    <property type="term" value="P:Golgi to plasma membrane transport"/>
    <property type="evidence" value="ECO:0007669"/>
    <property type="project" value="TreeGrafter"/>
</dbReference>
<evidence type="ECO:0000313" key="8">
    <source>
        <dbReference type="WBParaSite" id="SMUV_0000500301-mRNA-1"/>
    </source>
</evidence>
<feature type="domain" description="CCDC93 coiled-coil" evidence="5">
    <location>
        <begin position="233"/>
        <end position="571"/>
    </location>
</feature>
<dbReference type="PANTHER" id="PTHR16441:SF0">
    <property type="entry name" value="COILED-COIL DOMAIN-CONTAINING PROTEIN 93"/>
    <property type="match status" value="1"/>
</dbReference>
<dbReference type="Pfam" id="PF09762">
    <property type="entry name" value="CCDC93_CC"/>
    <property type="match status" value="1"/>
</dbReference>
<protein>
    <recommendedName>
        <fullName evidence="2">Coiled-coil domain-containing protein 93</fullName>
    </recommendedName>
</protein>
<evidence type="ECO:0000259" key="6">
    <source>
        <dbReference type="Pfam" id="PF21673"/>
    </source>
</evidence>
<evidence type="ECO:0000256" key="2">
    <source>
        <dbReference type="ARBA" id="ARBA00016765"/>
    </source>
</evidence>
<evidence type="ECO:0000259" key="5">
    <source>
        <dbReference type="Pfam" id="PF09762"/>
    </source>
</evidence>
<feature type="domain" description="CCDC93 N-terminal" evidence="6">
    <location>
        <begin position="44"/>
        <end position="150"/>
    </location>
</feature>
<dbReference type="WBParaSite" id="SMUV_0000500301-mRNA-1">
    <property type="protein sequence ID" value="SMUV_0000500301-mRNA-1"/>
    <property type="gene ID" value="SMUV_0000500301"/>
</dbReference>
<organism evidence="7 8">
    <name type="scientific">Syphacia muris</name>
    <dbReference type="NCBI Taxonomy" id="451379"/>
    <lineage>
        <taxon>Eukaryota</taxon>
        <taxon>Metazoa</taxon>
        <taxon>Ecdysozoa</taxon>
        <taxon>Nematoda</taxon>
        <taxon>Chromadorea</taxon>
        <taxon>Rhabditida</taxon>
        <taxon>Spirurina</taxon>
        <taxon>Oxyuridomorpha</taxon>
        <taxon>Oxyuroidea</taxon>
        <taxon>Oxyuridae</taxon>
        <taxon>Syphacia</taxon>
    </lineage>
</organism>
<evidence type="ECO:0000256" key="3">
    <source>
        <dbReference type="ARBA" id="ARBA00023054"/>
    </source>
</evidence>
<proteinExistence type="inferred from homology"/>
<keyword evidence="3 4" id="KW-0175">Coiled coil</keyword>
<comment type="similarity">
    <text evidence="1">Belongs to the CCDC93 family.</text>
</comment>
<keyword evidence="7" id="KW-1185">Reference proteome</keyword>
<feature type="coiled-coil region" evidence="4">
    <location>
        <begin position="511"/>
        <end position="538"/>
    </location>
</feature>
<evidence type="ECO:0000313" key="7">
    <source>
        <dbReference type="Proteomes" id="UP000046393"/>
    </source>
</evidence>
<dbReference type="PANTHER" id="PTHR16441">
    <property type="entry name" value="FIDIPIDINE"/>
    <property type="match status" value="1"/>
</dbReference>
<accession>A0A0N5AKH9</accession>
<feature type="coiled-coil region" evidence="4">
    <location>
        <begin position="272"/>
        <end position="320"/>
    </location>
</feature>
<dbReference type="Pfam" id="PF21673">
    <property type="entry name" value="CCDC93_N"/>
    <property type="match status" value="1"/>
</dbReference>
<reference evidence="8" key="1">
    <citation type="submission" date="2017-02" db="UniProtKB">
        <authorList>
            <consortium name="WormBaseParasite"/>
        </authorList>
    </citation>
    <scope>IDENTIFICATION</scope>
</reference>
<dbReference type="InterPro" id="IPR039116">
    <property type="entry name" value="CCDC93"/>
</dbReference>
<evidence type="ECO:0000256" key="4">
    <source>
        <dbReference type="SAM" id="Coils"/>
    </source>
</evidence>